<gene>
    <name evidence="1" type="ordered locus">Cycma_0968</name>
</gene>
<keyword evidence="2" id="KW-1185">Reference proteome</keyword>
<proteinExistence type="predicted"/>
<dbReference type="AlphaFoldDB" id="G0IUH7"/>
<dbReference type="STRING" id="880070.Cycma_0968"/>
<reference evidence="2" key="1">
    <citation type="submission" date="2011-07" db="EMBL/GenBank/DDBJ databases">
        <title>The complete genome of Cyclobacterium marinum DSM 745.</title>
        <authorList>
            <person name="Lucas S."/>
            <person name="Han J."/>
            <person name="Lapidus A."/>
            <person name="Bruce D."/>
            <person name="Goodwin L."/>
            <person name="Pitluck S."/>
            <person name="Peters L."/>
            <person name="Kyrpides N."/>
            <person name="Mavromatis K."/>
            <person name="Ivanova N."/>
            <person name="Ovchinnikova G."/>
            <person name="Chertkov O."/>
            <person name="Detter J.C."/>
            <person name="Tapia R."/>
            <person name="Han C."/>
            <person name="Land M."/>
            <person name="Hauser L."/>
            <person name="Markowitz V."/>
            <person name="Cheng J.-F."/>
            <person name="Hugenholtz P."/>
            <person name="Woyke T."/>
            <person name="Wu D."/>
            <person name="Tindall B."/>
            <person name="Schuetze A."/>
            <person name="Brambilla E."/>
            <person name="Klenk H.-P."/>
            <person name="Eisen J.A."/>
        </authorList>
    </citation>
    <scope>NUCLEOTIDE SEQUENCE [LARGE SCALE GENOMIC DNA]</scope>
    <source>
        <strain evidence="2">ATCC 25205 / DSM 745 / LMG 13164 / NCIMB 1802</strain>
    </source>
</reference>
<dbReference type="Proteomes" id="UP000001635">
    <property type="component" value="Chromosome"/>
</dbReference>
<accession>G0IUH7</accession>
<evidence type="ECO:0000313" key="1">
    <source>
        <dbReference type="EMBL" id="AEL24740.1"/>
    </source>
</evidence>
<organism evidence="1 2">
    <name type="scientific">Cyclobacterium marinum (strain ATCC 25205 / DSM 745 / LMG 13164 / NCIMB 1802)</name>
    <name type="common">Flectobacillus marinus</name>
    <dbReference type="NCBI Taxonomy" id="880070"/>
    <lineage>
        <taxon>Bacteria</taxon>
        <taxon>Pseudomonadati</taxon>
        <taxon>Bacteroidota</taxon>
        <taxon>Cytophagia</taxon>
        <taxon>Cytophagales</taxon>
        <taxon>Cyclobacteriaceae</taxon>
        <taxon>Cyclobacterium</taxon>
    </lineage>
</organism>
<sequence>MSKKIFFITFFLTCILLQTFGQGFNKYRREELWSFSLQGGPSQYFGDLYALWQYKEGVQPDYYAGFSARYTFGTNLKVRGDLGYYQISGQDDHADPKSGRVPRNLNFRSKNWETAILIEYYLKPVKKYNINRDFFNPYVFLGLGASTIDPYTNYKDNWVALRPLRTENELYNNVVVIMPMGIGLKFKANLYLDLFIEGNYRFTFSDYLDDVSAFDISGFYEELIEDYISGENPDRLRLSVRQERFLLPNGEPNIELIRNTQGSARRGSGDPRLNEPGARYDGYFTLSAGAEINFSYGFWRNWIFQRRGRVFRNW</sequence>
<dbReference type="EMBL" id="CP002955">
    <property type="protein sequence ID" value="AEL24740.1"/>
    <property type="molecule type" value="Genomic_DNA"/>
</dbReference>
<dbReference type="eggNOG" id="COG2067">
    <property type="taxonomic scope" value="Bacteria"/>
</dbReference>
<dbReference type="RefSeq" id="WP_014019037.1">
    <property type="nucleotide sequence ID" value="NC_015914.1"/>
</dbReference>
<dbReference type="OrthoDB" id="654178at2"/>
<protein>
    <recommendedName>
        <fullName evidence="3">Outer membrane protein beta-barrel domain-containing protein</fullName>
    </recommendedName>
</protein>
<name>G0IUH7_CYCMS</name>
<evidence type="ECO:0008006" key="3">
    <source>
        <dbReference type="Google" id="ProtNLM"/>
    </source>
</evidence>
<dbReference type="KEGG" id="cmr:Cycma_0968"/>
<dbReference type="HOGENOM" id="CLU_884862_0_0_10"/>
<evidence type="ECO:0000313" key="2">
    <source>
        <dbReference type="Proteomes" id="UP000001635"/>
    </source>
</evidence>